<evidence type="ECO:0000259" key="4">
    <source>
        <dbReference type="PROSITE" id="PS50042"/>
    </source>
</evidence>
<feature type="transmembrane region" description="Helical" evidence="3">
    <location>
        <begin position="66"/>
        <end position="86"/>
    </location>
</feature>
<dbReference type="Gene3D" id="1.10.287.70">
    <property type="match status" value="1"/>
</dbReference>
<name>A0A328CYI6_9ASTE</name>
<keyword evidence="1" id="KW-0406">Ion transport</keyword>
<proteinExistence type="predicted"/>
<gene>
    <name evidence="5" type="ORF">DM860_000424</name>
</gene>
<sequence>MIKLYRSVSFRAGELNLLEEGMARQQLSGAVVSRNRGRKTTAEIIRESCDHLIANTMKALDPSRPLGFWFFVISCVIAISVDPLFFYVPVIDPEERCLRFDRKLRISAIVLYALFGFFYLTCANFLLPSSSTEHEAKSYILRFSPIDFLVLFPIPLVLHILIMEIPKMGVSIFLLPMSVFLFQYLLRIIRISVLFTEATKASGILAQAKWTKAAFNLLLYLQGGHVFGGLWYFFAVEREVIFWKEACTGNINGSRSFYCDDGFQDYKFRYSNCTGIDPALADFGIFVDALQSRIVARHETSFTFFLERLFYCLRWGVQTLSCFGQNLTPSTYFPENFFVICITIYAVFVLAYLVGNMQTYLQSETIRSEELRLQGRESEQWMSFWHLSEKLQKDVKKFQPYKWLETKTILAEDLLHKLPRDLQRNIKCELCLDLLRKVGEFGGLSEGALESLCDELKAVSFSKRTVLAREGDPVDEVVIVVQGKLRSSSRDGTVASPTRTAAPNGCRNMLLKDGEVLWGKELSTWVHADPHHCLSRLLISPATITAVTDVEAFVVMVEDLQCVFEREHAARFIQSFWRFTRVLRSRMPSSTNT</sequence>
<dbReference type="SUPFAM" id="SSF81324">
    <property type="entry name" value="Voltage-gated potassium channels"/>
    <property type="match status" value="1"/>
</dbReference>
<feature type="transmembrane region" description="Helical" evidence="3">
    <location>
        <begin position="168"/>
        <end position="186"/>
    </location>
</feature>
<accession>A0A328CYI6</accession>
<organism evidence="5 6">
    <name type="scientific">Cuscuta australis</name>
    <dbReference type="NCBI Taxonomy" id="267555"/>
    <lineage>
        <taxon>Eukaryota</taxon>
        <taxon>Viridiplantae</taxon>
        <taxon>Streptophyta</taxon>
        <taxon>Embryophyta</taxon>
        <taxon>Tracheophyta</taxon>
        <taxon>Spermatophyta</taxon>
        <taxon>Magnoliopsida</taxon>
        <taxon>eudicotyledons</taxon>
        <taxon>Gunneridae</taxon>
        <taxon>Pentapetalae</taxon>
        <taxon>asterids</taxon>
        <taxon>lamiids</taxon>
        <taxon>Solanales</taxon>
        <taxon>Convolvulaceae</taxon>
        <taxon>Cuscuteae</taxon>
        <taxon>Cuscuta</taxon>
        <taxon>Cuscuta subgen. Grammica</taxon>
        <taxon>Cuscuta sect. Cleistogrammica</taxon>
    </lineage>
</organism>
<keyword evidence="6" id="KW-1185">Reference proteome</keyword>
<dbReference type="InterPro" id="IPR018490">
    <property type="entry name" value="cNMP-bd_dom_sf"/>
</dbReference>
<dbReference type="CDD" id="cd00038">
    <property type="entry name" value="CAP_ED"/>
    <property type="match status" value="1"/>
</dbReference>
<dbReference type="EMBL" id="NQVE01000215">
    <property type="protein sequence ID" value="RAL37730.1"/>
    <property type="molecule type" value="Genomic_DNA"/>
</dbReference>
<dbReference type="Gene3D" id="1.10.287.630">
    <property type="entry name" value="Helix hairpin bin"/>
    <property type="match status" value="1"/>
</dbReference>
<dbReference type="SUPFAM" id="SSF51206">
    <property type="entry name" value="cAMP-binding domain-like"/>
    <property type="match status" value="1"/>
</dbReference>
<feature type="transmembrane region" description="Helical" evidence="3">
    <location>
        <begin position="217"/>
        <end position="234"/>
    </location>
</feature>
<dbReference type="InterPro" id="IPR014710">
    <property type="entry name" value="RmlC-like_jellyroll"/>
</dbReference>
<dbReference type="Proteomes" id="UP000249390">
    <property type="component" value="Unassembled WGS sequence"/>
</dbReference>
<keyword evidence="3" id="KW-1133">Transmembrane helix</keyword>
<evidence type="ECO:0000256" key="2">
    <source>
        <dbReference type="ARBA" id="ARBA00023303"/>
    </source>
</evidence>
<keyword evidence="3" id="KW-0472">Membrane</keyword>
<comment type="caution">
    <text evidence="5">The sequence shown here is derived from an EMBL/GenBank/DDBJ whole genome shotgun (WGS) entry which is preliminary data.</text>
</comment>
<keyword evidence="1" id="KW-0813">Transport</keyword>
<dbReference type="GO" id="GO:0016020">
    <property type="term" value="C:membrane"/>
    <property type="evidence" value="ECO:0007669"/>
    <property type="project" value="UniProtKB-SubCell"/>
</dbReference>
<reference evidence="5 6" key="1">
    <citation type="submission" date="2018-06" db="EMBL/GenBank/DDBJ databases">
        <title>The Genome of Cuscuta australis (Dodder) Provides Insight into the Evolution of Plant Parasitism.</title>
        <authorList>
            <person name="Liu H."/>
        </authorList>
    </citation>
    <scope>NUCLEOTIDE SEQUENCE [LARGE SCALE GENOMIC DNA]</scope>
    <source>
        <strain evidence="6">cv. Yunnan</strain>
        <tissue evidence="5">Vines</tissue>
    </source>
</reference>
<evidence type="ECO:0000313" key="6">
    <source>
        <dbReference type="Proteomes" id="UP000249390"/>
    </source>
</evidence>
<dbReference type="InterPro" id="IPR000595">
    <property type="entry name" value="cNMP-bd_dom"/>
</dbReference>
<dbReference type="PANTHER" id="PTHR45651:SF5">
    <property type="entry name" value="CYCLIC NUCLEOTIDE-GATED ION CHANNEL 1"/>
    <property type="match status" value="1"/>
</dbReference>
<keyword evidence="1" id="KW-1071">Ligand-gated ion channel</keyword>
<keyword evidence="2" id="KW-0407">Ion channel</keyword>
<feature type="transmembrane region" description="Helical" evidence="3">
    <location>
        <begin position="139"/>
        <end position="162"/>
    </location>
</feature>
<evidence type="ECO:0000313" key="5">
    <source>
        <dbReference type="EMBL" id="RAL37730.1"/>
    </source>
</evidence>
<dbReference type="PANTHER" id="PTHR45651">
    <property type="entry name" value="CYCLIC NUCLEOTIDE-GATED ION CHANNEL 15-RELATED-RELATED"/>
    <property type="match status" value="1"/>
</dbReference>
<feature type="transmembrane region" description="Helical" evidence="3">
    <location>
        <begin position="106"/>
        <end position="127"/>
    </location>
</feature>
<evidence type="ECO:0000256" key="3">
    <source>
        <dbReference type="SAM" id="Phobius"/>
    </source>
</evidence>
<protein>
    <recommendedName>
        <fullName evidence="4">Cyclic nucleotide-binding domain-containing protein</fullName>
    </recommendedName>
</protein>
<dbReference type="AlphaFoldDB" id="A0A328CYI6"/>
<evidence type="ECO:0000256" key="1">
    <source>
        <dbReference type="ARBA" id="ARBA00023286"/>
    </source>
</evidence>
<dbReference type="Gene3D" id="2.60.120.10">
    <property type="entry name" value="Jelly Rolls"/>
    <property type="match status" value="1"/>
</dbReference>
<dbReference type="GO" id="GO:0034220">
    <property type="term" value="P:monoatomic ion transmembrane transport"/>
    <property type="evidence" value="ECO:0007669"/>
    <property type="project" value="UniProtKB-KW"/>
</dbReference>
<keyword evidence="3" id="KW-0812">Transmembrane</keyword>
<dbReference type="PROSITE" id="PS50042">
    <property type="entry name" value="CNMP_BINDING_3"/>
    <property type="match status" value="1"/>
</dbReference>
<feature type="domain" description="Cyclic nucleotide-binding" evidence="4">
    <location>
        <begin position="440"/>
        <end position="486"/>
    </location>
</feature>
<feature type="transmembrane region" description="Helical" evidence="3">
    <location>
        <begin position="337"/>
        <end position="355"/>
    </location>
</feature>